<comment type="caution">
    <text evidence="1">The sequence shown here is derived from an EMBL/GenBank/DDBJ whole genome shotgun (WGS) entry which is preliminary data.</text>
</comment>
<dbReference type="EMBL" id="JABFTP020000062">
    <property type="protein sequence ID" value="KAL3273167.1"/>
    <property type="molecule type" value="Genomic_DNA"/>
</dbReference>
<keyword evidence="2" id="KW-1185">Reference proteome</keyword>
<dbReference type="Proteomes" id="UP001516400">
    <property type="component" value="Unassembled WGS sequence"/>
</dbReference>
<protein>
    <submittedName>
        <fullName evidence="1">Uncharacterized protein</fullName>
    </submittedName>
</protein>
<evidence type="ECO:0000313" key="1">
    <source>
        <dbReference type="EMBL" id="KAL3273167.1"/>
    </source>
</evidence>
<gene>
    <name evidence="1" type="ORF">HHI36_014621</name>
</gene>
<name>A0ABD2N3N0_9CUCU</name>
<organism evidence="1 2">
    <name type="scientific">Cryptolaemus montrouzieri</name>
    <dbReference type="NCBI Taxonomy" id="559131"/>
    <lineage>
        <taxon>Eukaryota</taxon>
        <taxon>Metazoa</taxon>
        <taxon>Ecdysozoa</taxon>
        <taxon>Arthropoda</taxon>
        <taxon>Hexapoda</taxon>
        <taxon>Insecta</taxon>
        <taxon>Pterygota</taxon>
        <taxon>Neoptera</taxon>
        <taxon>Endopterygota</taxon>
        <taxon>Coleoptera</taxon>
        <taxon>Polyphaga</taxon>
        <taxon>Cucujiformia</taxon>
        <taxon>Coccinelloidea</taxon>
        <taxon>Coccinellidae</taxon>
        <taxon>Scymninae</taxon>
        <taxon>Scymnini</taxon>
        <taxon>Cryptolaemus</taxon>
    </lineage>
</organism>
<proteinExistence type="predicted"/>
<evidence type="ECO:0000313" key="2">
    <source>
        <dbReference type="Proteomes" id="UP001516400"/>
    </source>
</evidence>
<reference evidence="1 2" key="1">
    <citation type="journal article" date="2021" name="BMC Biol.">
        <title>Horizontally acquired antibacterial genes associated with adaptive radiation of ladybird beetles.</title>
        <authorList>
            <person name="Li H.S."/>
            <person name="Tang X.F."/>
            <person name="Huang Y.H."/>
            <person name="Xu Z.Y."/>
            <person name="Chen M.L."/>
            <person name="Du X.Y."/>
            <person name="Qiu B.Y."/>
            <person name="Chen P.T."/>
            <person name="Zhang W."/>
            <person name="Slipinski A."/>
            <person name="Escalona H.E."/>
            <person name="Waterhouse R.M."/>
            <person name="Zwick A."/>
            <person name="Pang H."/>
        </authorList>
    </citation>
    <scope>NUCLEOTIDE SEQUENCE [LARGE SCALE GENOMIC DNA]</scope>
    <source>
        <strain evidence="1">SYSU2018</strain>
    </source>
</reference>
<feature type="non-terminal residue" evidence="1">
    <location>
        <position position="59"/>
    </location>
</feature>
<accession>A0ABD2N3N0</accession>
<dbReference type="AlphaFoldDB" id="A0ABD2N3N0"/>
<sequence>MEKIIIAAKSVAKICLKKAGIEEEKLNQEKGFPEDKFSIGRRHFVEAWIKLIAGRFNSD</sequence>